<dbReference type="RefSeq" id="WP_222992046.1">
    <property type="nucleotide sequence ID" value="NZ_JAINVV010000011.1"/>
</dbReference>
<protein>
    <recommendedName>
        <fullName evidence="3">Glycosyl transferase</fullName>
    </recommendedName>
</protein>
<evidence type="ECO:0000313" key="2">
    <source>
        <dbReference type="Proteomes" id="UP000706039"/>
    </source>
</evidence>
<sequence length="383" mass="42169">MRIGFLFNHEAAHQVAHSLPVALSLARRCPDIDVRILPASGAAEDEIRRLAGETPSNLRVTPLRGAHGAARMLNRASGGSIPIDRISTLYRNRDRFRDLTALVVPEKTSLLLKTHLGLPQLKMIHTRHGAGDRAVGFDRASGRFDLVLLSGPKIRDRLDAAGLLRPNGHAIVGYPKFDLKPPRAKRRLFADDRPVVLYNPHPSPALSSWYRHGPFILDYFSKSSAYNLIFAPHVMLFAKRFNISLSPPAFHAVPGVPRHIFDAPNIHVDPGSAASVDMSYTDAADIYLGDASSQVYEFMRTPRPCIFFDAHRQRWRDDPNFAHWAAGPVVNDMAALDAALADAVARPHGFETIQKRLFAYSFDLADTPSADRAAAAIAAFLGA</sequence>
<dbReference type="EMBL" id="JAINVV010000011">
    <property type="protein sequence ID" value="MBY8824936.1"/>
    <property type="molecule type" value="Genomic_DNA"/>
</dbReference>
<name>A0ABS7PUA8_9SPHN</name>
<comment type="caution">
    <text evidence="1">The sequence shown here is derived from an EMBL/GenBank/DDBJ whole genome shotgun (WGS) entry which is preliminary data.</text>
</comment>
<gene>
    <name evidence="1" type="ORF">K7G82_21710</name>
</gene>
<dbReference type="InterPro" id="IPR043148">
    <property type="entry name" value="TagF_C"/>
</dbReference>
<organism evidence="1 2">
    <name type="scientific">Sphingomonas colocasiae</name>
    <dbReference type="NCBI Taxonomy" id="1848973"/>
    <lineage>
        <taxon>Bacteria</taxon>
        <taxon>Pseudomonadati</taxon>
        <taxon>Pseudomonadota</taxon>
        <taxon>Alphaproteobacteria</taxon>
        <taxon>Sphingomonadales</taxon>
        <taxon>Sphingomonadaceae</taxon>
        <taxon>Sphingomonas</taxon>
    </lineage>
</organism>
<evidence type="ECO:0008006" key="3">
    <source>
        <dbReference type="Google" id="ProtNLM"/>
    </source>
</evidence>
<dbReference type="Gene3D" id="3.40.50.12580">
    <property type="match status" value="1"/>
</dbReference>
<accession>A0ABS7PUA8</accession>
<evidence type="ECO:0000313" key="1">
    <source>
        <dbReference type="EMBL" id="MBY8824936.1"/>
    </source>
</evidence>
<dbReference type="Proteomes" id="UP000706039">
    <property type="component" value="Unassembled WGS sequence"/>
</dbReference>
<reference evidence="1 2" key="1">
    <citation type="submission" date="2021-08" db="EMBL/GenBank/DDBJ databases">
        <authorList>
            <person name="Tuo L."/>
        </authorList>
    </citation>
    <scope>NUCLEOTIDE SEQUENCE [LARGE SCALE GENOMIC DNA]</scope>
    <source>
        <strain evidence="1 2">JCM 31229</strain>
    </source>
</reference>
<dbReference type="SUPFAM" id="SSF53756">
    <property type="entry name" value="UDP-Glycosyltransferase/glycogen phosphorylase"/>
    <property type="match status" value="1"/>
</dbReference>
<keyword evidence="2" id="KW-1185">Reference proteome</keyword>
<proteinExistence type="predicted"/>